<organism evidence="8 9">
    <name type="scientific">Roseomonas indoligenes</name>
    <dbReference type="NCBI Taxonomy" id="2820811"/>
    <lineage>
        <taxon>Bacteria</taxon>
        <taxon>Pseudomonadati</taxon>
        <taxon>Pseudomonadota</taxon>
        <taxon>Alphaproteobacteria</taxon>
        <taxon>Acetobacterales</taxon>
        <taxon>Roseomonadaceae</taxon>
        <taxon>Roseomonas</taxon>
    </lineage>
</organism>
<dbReference type="GO" id="GO:0005886">
    <property type="term" value="C:plasma membrane"/>
    <property type="evidence" value="ECO:0007669"/>
    <property type="project" value="UniProtKB-SubCell"/>
</dbReference>
<evidence type="ECO:0000256" key="1">
    <source>
        <dbReference type="ARBA" id="ARBA00004651"/>
    </source>
</evidence>
<feature type="transmembrane region" description="Helical" evidence="6">
    <location>
        <begin position="20"/>
        <end position="37"/>
    </location>
</feature>
<gene>
    <name evidence="8" type="ORF">J5Y10_16320</name>
</gene>
<sequence>MSERRGVELADFWSRTAAQLIDAAWMLVLGFVLVNLGEGLRGGRDLSQGADLLLQLISALIILHFWATRQATPGKMLMRLRVVDADTGGMPPFPRLVARYAGYIISGLPLGLGYLWMLWDPRRQCWHDRLARTLVVQDPPRG</sequence>
<dbReference type="RefSeq" id="WP_209375105.1">
    <property type="nucleotide sequence ID" value="NZ_JAGIZA010000010.1"/>
</dbReference>
<dbReference type="InterPro" id="IPR051791">
    <property type="entry name" value="Pra-immunoreactive"/>
</dbReference>
<dbReference type="AlphaFoldDB" id="A0A940S5F4"/>
<evidence type="ECO:0000256" key="5">
    <source>
        <dbReference type="ARBA" id="ARBA00023136"/>
    </source>
</evidence>
<dbReference type="Pfam" id="PF06271">
    <property type="entry name" value="RDD"/>
    <property type="match status" value="1"/>
</dbReference>
<dbReference type="PANTHER" id="PTHR36115:SF4">
    <property type="entry name" value="MEMBRANE PROTEIN"/>
    <property type="match status" value="1"/>
</dbReference>
<name>A0A940S5F4_9PROT</name>
<evidence type="ECO:0000259" key="7">
    <source>
        <dbReference type="Pfam" id="PF06271"/>
    </source>
</evidence>
<keyword evidence="5 6" id="KW-0472">Membrane</keyword>
<dbReference type="InterPro" id="IPR010432">
    <property type="entry name" value="RDD"/>
</dbReference>
<accession>A0A940S5F4</accession>
<reference evidence="8" key="1">
    <citation type="submission" date="2021-03" db="EMBL/GenBank/DDBJ databases">
        <authorList>
            <person name="So Y."/>
        </authorList>
    </citation>
    <scope>NUCLEOTIDE SEQUENCE</scope>
    <source>
        <strain evidence="8">SG15</strain>
    </source>
</reference>
<keyword evidence="2" id="KW-1003">Cell membrane</keyword>
<dbReference type="PANTHER" id="PTHR36115">
    <property type="entry name" value="PROLINE-RICH ANTIGEN HOMOLOG-RELATED"/>
    <property type="match status" value="1"/>
</dbReference>
<evidence type="ECO:0000313" key="9">
    <source>
        <dbReference type="Proteomes" id="UP000677537"/>
    </source>
</evidence>
<dbReference type="Proteomes" id="UP000677537">
    <property type="component" value="Unassembled WGS sequence"/>
</dbReference>
<comment type="caution">
    <text evidence="8">The sequence shown here is derived from an EMBL/GenBank/DDBJ whole genome shotgun (WGS) entry which is preliminary data.</text>
</comment>
<evidence type="ECO:0000256" key="2">
    <source>
        <dbReference type="ARBA" id="ARBA00022475"/>
    </source>
</evidence>
<feature type="transmembrane region" description="Helical" evidence="6">
    <location>
        <begin position="49"/>
        <end position="67"/>
    </location>
</feature>
<keyword evidence="3 6" id="KW-0812">Transmembrane</keyword>
<comment type="subcellular location">
    <subcellularLocation>
        <location evidence="1">Cell membrane</location>
        <topology evidence="1">Multi-pass membrane protein</topology>
    </subcellularLocation>
</comment>
<protein>
    <submittedName>
        <fullName evidence="8">RDD family protein</fullName>
    </submittedName>
</protein>
<proteinExistence type="predicted"/>
<evidence type="ECO:0000256" key="3">
    <source>
        <dbReference type="ARBA" id="ARBA00022692"/>
    </source>
</evidence>
<evidence type="ECO:0000256" key="4">
    <source>
        <dbReference type="ARBA" id="ARBA00022989"/>
    </source>
</evidence>
<dbReference type="EMBL" id="JAGIZA010000010">
    <property type="protein sequence ID" value="MBP0494351.1"/>
    <property type="molecule type" value="Genomic_DNA"/>
</dbReference>
<keyword evidence="4 6" id="KW-1133">Transmembrane helix</keyword>
<feature type="transmembrane region" description="Helical" evidence="6">
    <location>
        <begin position="100"/>
        <end position="119"/>
    </location>
</feature>
<evidence type="ECO:0000256" key="6">
    <source>
        <dbReference type="SAM" id="Phobius"/>
    </source>
</evidence>
<feature type="domain" description="RDD" evidence="7">
    <location>
        <begin position="10"/>
        <end position="131"/>
    </location>
</feature>
<keyword evidence="9" id="KW-1185">Reference proteome</keyword>
<evidence type="ECO:0000313" key="8">
    <source>
        <dbReference type="EMBL" id="MBP0494351.1"/>
    </source>
</evidence>